<reference evidence="1 2" key="1">
    <citation type="submission" date="2019-09" db="EMBL/GenBank/DDBJ databases">
        <title>Pararcticibacter amylolyticus gen. nov., sp. nov., isolated from a rottenly hemp rope, and reclassification of Pedobacter tournemirensis as Pararcticibacter tournemirensis comb. nov.</title>
        <authorList>
            <person name="Cai Y."/>
        </authorList>
    </citation>
    <scope>NUCLEOTIDE SEQUENCE [LARGE SCALE GENOMIC DNA]</scope>
    <source>
        <strain evidence="1 2">TF5-37.2-LB10</strain>
    </source>
</reference>
<gene>
    <name evidence="1" type="ORF">F1649_07540</name>
</gene>
<dbReference type="Proteomes" id="UP000322918">
    <property type="component" value="Unassembled WGS sequence"/>
</dbReference>
<organism evidence="1 2">
    <name type="scientific">Arcticibacter tournemirensis</name>
    <dbReference type="NCBI Taxonomy" id="699437"/>
    <lineage>
        <taxon>Bacteria</taxon>
        <taxon>Pseudomonadati</taxon>
        <taxon>Bacteroidota</taxon>
        <taxon>Sphingobacteriia</taxon>
        <taxon>Sphingobacteriales</taxon>
        <taxon>Sphingobacteriaceae</taxon>
        <taxon>Arcticibacter</taxon>
    </lineage>
</organism>
<dbReference type="RefSeq" id="WP_141814550.1">
    <property type="nucleotide sequence ID" value="NZ_VFPL01000001.1"/>
</dbReference>
<protein>
    <submittedName>
        <fullName evidence="1">Uncharacterized protein</fullName>
    </submittedName>
</protein>
<evidence type="ECO:0000313" key="2">
    <source>
        <dbReference type="Proteomes" id="UP000322918"/>
    </source>
</evidence>
<evidence type="ECO:0000313" key="1">
    <source>
        <dbReference type="EMBL" id="KAA8483733.1"/>
    </source>
</evidence>
<name>A0A5M9H9X5_9SPHI</name>
<comment type="caution">
    <text evidence="1">The sequence shown here is derived from an EMBL/GenBank/DDBJ whole genome shotgun (WGS) entry which is preliminary data.</text>
</comment>
<keyword evidence="2" id="KW-1185">Reference proteome</keyword>
<dbReference type="EMBL" id="VWNE01000010">
    <property type="protein sequence ID" value="KAA8483733.1"/>
    <property type="molecule type" value="Genomic_DNA"/>
</dbReference>
<sequence>MIQEAKRPDAVNVLPAASKTITPMQFVALLRTICEERHQRYTSFREYAKNIDEKLTHIEIIRAELAIACAELNWREKLKTCLKTENFFKSIAPRTSAEAFNNFNQKIDACMSACREAIGWRAQS</sequence>
<accession>A0A5M9H9X5</accession>
<dbReference type="AlphaFoldDB" id="A0A5M9H9X5"/>
<proteinExistence type="predicted"/>